<feature type="compositionally biased region" description="Basic residues" evidence="1">
    <location>
        <begin position="1"/>
        <end position="10"/>
    </location>
</feature>
<evidence type="ECO:0000313" key="2">
    <source>
        <dbReference type="EMBL" id="TPX52180.1"/>
    </source>
</evidence>
<organism evidence="2 3">
    <name type="scientific">Synchytrium endobioticum</name>
    <dbReference type="NCBI Taxonomy" id="286115"/>
    <lineage>
        <taxon>Eukaryota</taxon>
        <taxon>Fungi</taxon>
        <taxon>Fungi incertae sedis</taxon>
        <taxon>Chytridiomycota</taxon>
        <taxon>Chytridiomycota incertae sedis</taxon>
        <taxon>Chytridiomycetes</taxon>
        <taxon>Synchytriales</taxon>
        <taxon>Synchytriaceae</taxon>
        <taxon>Synchytrium</taxon>
    </lineage>
</organism>
<sequence>MSRMPHKRRPMGGSPMAINGGSNDSGGESDAMNSDSDREHGRRSSSLVDAMSISSNGRSNSNSNSSTGNIHRFNANATATHTNGTITTTTTTTPLGRNSSFRRWRAMEHDDDEDDTGSSSNSSEDGGGSSDTLAFQQSRRTRRVAHPRGYWNRNNSSSNGNTTSGASSDNDQGRPPLVPASSKSSMLKDPGTPVAGTRWNAPSNLGPNATSTLPPQPDTPRALLVSQLRRSSLSSDLPMTPCGDGAHGGRSLYRIASLLRDESSPFEKEMAHEKVTTSLFKRIPPLNLPSPAEGNVSGSTSNPEEGGMVGVVSTGLSCSNPINASSVSGLAPDSPESGASANSVGAATQMYMDDYSDSAVAHPVRVSPIPNSQLKSPAIYISNSSRLNPENHFISSKHQELITSSPAMSPVNAVMGHMSPVALERRNKRKMSMDERFEPYKRHHRVPSSPSGNNSSSRSLSPGAPMLPSPTLSQQLFPPLRARSPSVSVIPSASSNQAVFNGSSNSPAVMNAMGIMIQGSNSHASNNMPAVGQAGTPTSLFHGPSASALVTLLNGGSNGNSGNGGNTYSMPPPQSMPVPIPYPATVNAIMSDNSSHQNHSQTHPPFSAESPRTYSQSPLAGSIAATGVNIVSNPPLSPRATAPFGQMLNLSSAQGEFSKMSISATEMTDN</sequence>
<feature type="compositionally biased region" description="Low complexity" evidence="1">
    <location>
        <begin position="447"/>
        <end position="464"/>
    </location>
</feature>
<evidence type="ECO:0000313" key="3">
    <source>
        <dbReference type="Proteomes" id="UP000317494"/>
    </source>
</evidence>
<name>A0A507DMR3_9FUNG</name>
<feature type="compositionally biased region" description="Low complexity" evidence="1">
    <location>
        <begin position="19"/>
        <end position="30"/>
    </location>
</feature>
<feature type="compositionally biased region" description="Low complexity" evidence="1">
    <location>
        <begin position="52"/>
        <end position="93"/>
    </location>
</feature>
<dbReference type="Proteomes" id="UP000317494">
    <property type="component" value="Unassembled WGS sequence"/>
</dbReference>
<feature type="region of interest" description="Disordered" evidence="1">
    <location>
        <begin position="592"/>
        <end position="617"/>
    </location>
</feature>
<evidence type="ECO:0000256" key="1">
    <source>
        <dbReference type="SAM" id="MobiDB-lite"/>
    </source>
</evidence>
<keyword evidence="3" id="KW-1185">Reference proteome</keyword>
<comment type="caution">
    <text evidence="2">The sequence shown here is derived from an EMBL/GenBank/DDBJ whole genome shotgun (WGS) entry which is preliminary data.</text>
</comment>
<accession>A0A507DMR3</accession>
<feature type="region of interest" description="Disordered" evidence="1">
    <location>
        <begin position="424"/>
        <end position="477"/>
    </location>
</feature>
<proteinExistence type="predicted"/>
<feature type="compositionally biased region" description="Basic and acidic residues" evidence="1">
    <location>
        <begin position="431"/>
        <end position="440"/>
    </location>
</feature>
<reference evidence="2 3" key="1">
    <citation type="journal article" date="2019" name="Sci. Rep.">
        <title>Comparative genomics of chytrid fungi reveal insights into the obligate biotrophic and pathogenic lifestyle of Synchytrium endobioticum.</title>
        <authorList>
            <person name="van de Vossenberg B.T.L.H."/>
            <person name="Warris S."/>
            <person name="Nguyen H.D.T."/>
            <person name="van Gent-Pelzer M.P.E."/>
            <person name="Joly D.L."/>
            <person name="van de Geest H.C."/>
            <person name="Bonants P.J.M."/>
            <person name="Smith D.S."/>
            <person name="Levesque C.A."/>
            <person name="van der Lee T.A.J."/>
        </authorList>
    </citation>
    <scope>NUCLEOTIDE SEQUENCE [LARGE SCALE GENOMIC DNA]</scope>
    <source>
        <strain evidence="2 3">MB42</strain>
    </source>
</reference>
<gene>
    <name evidence="2" type="ORF">SeMB42_g01594</name>
</gene>
<dbReference type="EMBL" id="QEAN01000042">
    <property type="protein sequence ID" value="TPX52180.1"/>
    <property type="molecule type" value="Genomic_DNA"/>
</dbReference>
<feature type="compositionally biased region" description="Low complexity" evidence="1">
    <location>
        <begin position="152"/>
        <end position="170"/>
    </location>
</feature>
<feature type="region of interest" description="Disordered" evidence="1">
    <location>
        <begin position="1"/>
        <end position="220"/>
    </location>
</feature>
<dbReference type="AlphaFoldDB" id="A0A507DMR3"/>
<feature type="compositionally biased region" description="Polar residues" evidence="1">
    <location>
        <begin position="200"/>
        <end position="213"/>
    </location>
</feature>
<dbReference type="VEuPathDB" id="FungiDB:SeMB42_g01594"/>
<protein>
    <submittedName>
        <fullName evidence="2">Uncharacterized protein</fullName>
    </submittedName>
</protein>